<name>A0A8H5R2C0_9HYPO</name>
<dbReference type="OrthoDB" id="5105573at2759"/>
<keyword evidence="1" id="KW-0732">Signal</keyword>
<accession>A0A8H5R2C0</accession>
<proteinExistence type="predicted"/>
<evidence type="ECO:0000256" key="1">
    <source>
        <dbReference type="SAM" id="SignalP"/>
    </source>
</evidence>
<keyword evidence="3" id="KW-1185">Reference proteome</keyword>
<evidence type="ECO:0000313" key="2">
    <source>
        <dbReference type="EMBL" id="KAF5625542.1"/>
    </source>
</evidence>
<dbReference type="RefSeq" id="XP_037202982.1">
    <property type="nucleotide sequence ID" value="XM_037356935.1"/>
</dbReference>
<protein>
    <submittedName>
        <fullName evidence="2">Activator of stress 1</fullName>
    </submittedName>
</protein>
<feature type="chain" id="PRO_5034818019" evidence="1">
    <location>
        <begin position="22"/>
        <end position="310"/>
    </location>
</feature>
<comment type="caution">
    <text evidence="2">The sequence shown here is derived from an EMBL/GenBank/DDBJ whole genome shotgun (WGS) entry which is preliminary data.</text>
</comment>
<dbReference type="AlphaFoldDB" id="A0A8H5R2C0"/>
<reference evidence="2 3" key="1">
    <citation type="submission" date="2020-05" db="EMBL/GenBank/DDBJ databases">
        <title>Identification and distribution of gene clusters putatively required for synthesis of sphingolipid metabolism inhibitors in phylogenetically diverse species of the filamentous fungus Fusarium.</title>
        <authorList>
            <person name="Kim H.-S."/>
            <person name="Busman M."/>
            <person name="Brown D.W."/>
            <person name="Divon H."/>
            <person name="Uhlig S."/>
            <person name="Proctor R.H."/>
        </authorList>
    </citation>
    <scope>NUCLEOTIDE SEQUENCE [LARGE SCALE GENOMIC DNA]</scope>
    <source>
        <strain evidence="2 3">NRRL 66243</strain>
    </source>
</reference>
<dbReference type="EMBL" id="JAAQRI010000228">
    <property type="protein sequence ID" value="KAF5625542.1"/>
    <property type="molecule type" value="Genomic_DNA"/>
</dbReference>
<organism evidence="2 3">
    <name type="scientific">Fusarium tjaetaba</name>
    <dbReference type="NCBI Taxonomy" id="1567544"/>
    <lineage>
        <taxon>Eukaryota</taxon>
        <taxon>Fungi</taxon>
        <taxon>Dikarya</taxon>
        <taxon>Ascomycota</taxon>
        <taxon>Pezizomycotina</taxon>
        <taxon>Sordariomycetes</taxon>
        <taxon>Hypocreomycetidae</taxon>
        <taxon>Hypocreales</taxon>
        <taxon>Nectriaceae</taxon>
        <taxon>Fusarium</taxon>
        <taxon>Fusarium fujikuroi species complex</taxon>
    </lineage>
</organism>
<feature type="signal peptide" evidence="1">
    <location>
        <begin position="1"/>
        <end position="21"/>
    </location>
</feature>
<evidence type="ECO:0000313" key="3">
    <source>
        <dbReference type="Proteomes" id="UP000530670"/>
    </source>
</evidence>
<gene>
    <name evidence="2" type="ORF">FTJAE_9960</name>
</gene>
<dbReference type="Proteomes" id="UP000530670">
    <property type="component" value="Unassembled WGS sequence"/>
</dbReference>
<dbReference type="GeneID" id="59309205"/>
<sequence>MHLSILQFLAVGLAGLDVAVAGPCKPRSSAPEPSIATSVVTSSFALSSDTSATFASTTTEAVTSADTATDITTEVTSAVTETETTNIEVTTSFDTTTEATTFATSTATTEGASTTTADTTTEAVTTSGTITASSEITEAPTTTEETTTAAATTTSVPMFRLLPAISNYQGQPILSNRAHFTPLLFNTVQGYTDAYFTIDATTGRLLLDGTLPICGYFPGDGTSAFTVCDASDFPPQEQYLTCETPTSGSQIECTVPLIACSRLGCTQPGTLWGTTYIGPSGNDLGIKALLGPPSMPGYVPVPLIVTFGSD</sequence>